<evidence type="ECO:0008006" key="3">
    <source>
        <dbReference type="Google" id="ProtNLM"/>
    </source>
</evidence>
<comment type="caution">
    <text evidence="1">The sequence shown here is derived from an EMBL/GenBank/DDBJ whole genome shotgun (WGS) entry which is preliminary data.</text>
</comment>
<dbReference type="AlphaFoldDB" id="A0AA38SJW1"/>
<dbReference type="Proteomes" id="UP001172457">
    <property type="component" value="Chromosome 8"/>
</dbReference>
<evidence type="ECO:0000313" key="1">
    <source>
        <dbReference type="EMBL" id="KAJ9537520.1"/>
    </source>
</evidence>
<gene>
    <name evidence="1" type="ORF">OSB04_030253</name>
</gene>
<dbReference type="EMBL" id="JARYMX010000008">
    <property type="protein sequence ID" value="KAJ9537520.1"/>
    <property type="molecule type" value="Genomic_DNA"/>
</dbReference>
<reference evidence="1" key="1">
    <citation type="submission" date="2023-03" db="EMBL/GenBank/DDBJ databases">
        <title>Chromosome-scale reference genome and RAD-based genetic map of yellow starthistle (Centaurea solstitialis) reveal putative structural variation and QTLs associated with invader traits.</title>
        <authorList>
            <person name="Reatini B."/>
            <person name="Cang F.A."/>
            <person name="Jiang Q."/>
            <person name="Mckibben M.T.W."/>
            <person name="Barker M.S."/>
            <person name="Rieseberg L.H."/>
            <person name="Dlugosch K.M."/>
        </authorList>
    </citation>
    <scope>NUCLEOTIDE SEQUENCE</scope>
    <source>
        <strain evidence="1">CAN-66</strain>
        <tissue evidence="1">Leaf</tissue>
    </source>
</reference>
<organism evidence="1 2">
    <name type="scientific">Centaurea solstitialis</name>
    <name type="common">yellow star-thistle</name>
    <dbReference type="NCBI Taxonomy" id="347529"/>
    <lineage>
        <taxon>Eukaryota</taxon>
        <taxon>Viridiplantae</taxon>
        <taxon>Streptophyta</taxon>
        <taxon>Embryophyta</taxon>
        <taxon>Tracheophyta</taxon>
        <taxon>Spermatophyta</taxon>
        <taxon>Magnoliopsida</taxon>
        <taxon>eudicotyledons</taxon>
        <taxon>Gunneridae</taxon>
        <taxon>Pentapetalae</taxon>
        <taxon>asterids</taxon>
        <taxon>campanulids</taxon>
        <taxon>Asterales</taxon>
        <taxon>Asteraceae</taxon>
        <taxon>Carduoideae</taxon>
        <taxon>Cardueae</taxon>
        <taxon>Centaureinae</taxon>
        <taxon>Centaurea</taxon>
    </lineage>
</organism>
<evidence type="ECO:0000313" key="2">
    <source>
        <dbReference type="Proteomes" id="UP001172457"/>
    </source>
</evidence>
<accession>A0AA38SJW1</accession>
<keyword evidence="2" id="KW-1185">Reference proteome</keyword>
<protein>
    <recommendedName>
        <fullName evidence="3">Retrovirus-related Pol polyprotein from transposon TNT 1-94</fullName>
    </recommendedName>
</protein>
<sequence length="81" mass="9487">MTERSNEKEFVVPAIPKFDGHYDHWARLMENFIRSKEYWSLIELGIPEEGGSTPSTAQQKTINDQKLKDLKLKNFLFQSID</sequence>
<name>A0AA38SJW1_9ASTR</name>
<proteinExistence type="predicted"/>